<dbReference type="RefSeq" id="WP_149171938.1">
    <property type="nucleotide sequence ID" value="NZ_VTOY01000009.1"/>
</dbReference>
<keyword evidence="1" id="KW-1133">Transmembrane helix</keyword>
<evidence type="ECO:0000313" key="3">
    <source>
        <dbReference type="Proteomes" id="UP000323646"/>
    </source>
</evidence>
<dbReference type="AlphaFoldDB" id="A0A5D6W0L3"/>
<dbReference type="OrthoDB" id="1666612at2"/>
<evidence type="ECO:0000256" key="1">
    <source>
        <dbReference type="SAM" id="Phobius"/>
    </source>
</evidence>
<protein>
    <submittedName>
        <fullName evidence="2">Uncharacterized protein</fullName>
    </submittedName>
</protein>
<dbReference type="Proteomes" id="UP000323646">
    <property type="component" value="Unassembled WGS sequence"/>
</dbReference>
<name>A0A5D6W0L3_9FIRM</name>
<comment type="caution">
    <text evidence="2">The sequence shown here is derived from an EMBL/GenBank/DDBJ whole genome shotgun (WGS) entry which is preliminary data.</text>
</comment>
<keyword evidence="3" id="KW-1185">Reference proteome</keyword>
<evidence type="ECO:0000313" key="2">
    <source>
        <dbReference type="EMBL" id="TYZ21430.1"/>
    </source>
</evidence>
<gene>
    <name evidence="2" type="ORF">FZ040_10470</name>
</gene>
<keyword evidence="1" id="KW-0472">Membrane</keyword>
<feature type="transmembrane region" description="Helical" evidence="1">
    <location>
        <begin position="83"/>
        <end position="101"/>
    </location>
</feature>
<feature type="transmembrane region" description="Helical" evidence="1">
    <location>
        <begin position="58"/>
        <end position="77"/>
    </location>
</feature>
<organism evidence="2 3">
    <name type="scientific">Selenomonas ruminis</name>
    <dbReference type="NCBI Taxonomy" id="2593411"/>
    <lineage>
        <taxon>Bacteria</taxon>
        <taxon>Bacillati</taxon>
        <taxon>Bacillota</taxon>
        <taxon>Negativicutes</taxon>
        <taxon>Selenomonadales</taxon>
        <taxon>Selenomonadaceae</taxon>
        <taxon>Selenomonas</taxon>
    </lineage>
</organism>
<keyword evidence="1" id="KW-0812">Transmembrane</keyword>
<reference evidence="2 3" key="1">
    <citation type="submission" date="2019-08" db="EMBL/GenBank/DDBJ databases">
        <title>Selenomonas sp. mPRGC5 and Selenomonas sp. mPRGC8 isolated from ruminal fluid of dairy goat (Capra hircus).</title>
        <authorList>
            <person name="Poothong S."/>
            <person name="Nuengjamnong C."/>
            <person name="Tanasupawat S."/>
        </authorList>
    </citation>
    <scope>NUCLEOTIDE SEQUENCE [LARGE SCALE GENOMIC DNA]</scope>
    <source>
        <strain evidence="3">mPRGC5</strain>
    </source>
</reference>
<proteinExistence type="predicted"/>
<dbReference type="EMBL" id="VTOY01000009">
    <property type="protein sequence ID" value="TYZ21430.1"/>
    <property type="molecule type" value="Genomic_DNA"/>
</dbReference>
<sequence>MENREPEVRVMSDSECDDYDGVTIDESTGREEEKVRHTDRIVFQTLSWKDLLFGRISWINRIAIAITLLAIAAFVIFVLGPLMLVLAGVGIVVWLIINLFFH</sequence>
<accession>A0A5D6W0L3</accession>